<evidence type="ECO:0000313" key="1">
    <source>
        <dbReference type="EMBL" id="ASN68661.1"/>
    </source>
</evidence>
<accession>A0A2H4J9B6</accession>
<name>A0A2H4J9B6_9CAUD</name>
<dbReference type="EMBL" id="MF417879">
    <property type="protein sequence ID" value="ASN68661.1"/>
    <property type="molecule type" value="Genomic_DNA"/>
</dbReference>
<sequence>MMYESAKAYRRMLETHGFEMSETYEAFIRRVTDELEI</sequence>
<proteinExistence type="predicted"/>
<reference evidence="1" key="1">
    <citation type="submission" date="2017-06" db="EMBL/GenBank/DDBJ databases">
        <title>Novel phages from South African skin metaviromes.</title>
        <authorList>
            <person name="van Zyl L.J."/>
            <person name="Abrahams Y."/>
            <person name="Stander E.A."/>
            <person name="Kirby B.M."/>
            <person name="Clavaud C."/>
            <person name="Farcet C."/>
            <person name="Breton L."/>
            <person name="Trindade M.I."/>
        </authorList>
    </citation>
    <scope>NUCLEOTIDE SEQUENCE</scope>
</reference>
<protein>
    <submittedName>
        <fullName evidence="1">Uncharacterized protein</fullName>
    </submittedName>
</protein>
<gene>
    <name evidence="1" type="ORF">3S11_38</name>
</gene>
<organism evidence="1">
    <name type="scientific">uncultured Caudovirales phage</name>
    <dbReference type="NCBI Taxonomy" id="2100421"/>
    <lineage>
        <taxon>Viruses</taxon>
        <taxon>Duplodnaviria</taxon>
        <taxon>Heunggongvirae</taxon>
        <taxon>Uroviricota</taxon>
        <taxon>Caudoviricetes</taxon>
        <taxon>Peduoviridae</taxon>
        <taxon>Maltschvirus</taxon>
        <taxon>Maltschvirus maltsch</taxon>
    </lineage>
</organism>